<dbReference type="InterPro" id="IPR004175">
    <property type="entry name" value="RNA_CPDase"/>
</dbReference>
<protein>
    <recommendedName>
        <fullName evidence="2">RNA 2',3'-cyclic phosphodiesterase</fullName>
        <shortName evidence="2">RNA 2',3'-CPDase</shortName>
        <ecNumber evidence="2">3.1.4.58</ecNumber>
    </recommendedName>
</protein>
<name>A0A1G1XS09_9BACT</name>
<feature type="active site" description="Proton acceptor" evidence="2">
    <location>
        <position position="133"/>
    </location>
</feature>
<comment type="caution">
    <text evidence="4">The sequence shown here is derived from an EMBL/GenBank/DDBJ whole genome shotgun (WGS) entry which is preliminary data.</text>
</comment>
<dbReference type="AlphaFoldDB" id="A0A1G1XS09"/>
<sequence length="198" mass="22899">MNQRLFLAINLPQQIKEQLFDLVLKLQKTNKNKPIKWVEKDNFHLTLHFLGDTPEEKIQEITQALKPIVADFKTLNFQLLNSISSFPNLKDPKVIFLEMKELNDGQTVKLQKQIGEALTKLGYIIDNRPFRLHLTLGRIKLKTSVQIPDFQPSLAEANSGWRRPMPIANFLINSIDLMESYLTPTGPIYKIIKQYNLS</sequence>
<feature type="short sequence motif" description="HXTX 2" evidence="2">
    <location>
        <begin position="133"/>
        <end position="136"/>
    </location>
</feature>
<feature type="short sequence motif" description="HXTX 1" evidence="2">
    <location>
        <begin position="44"/>
        <end position="47"/>
    </location>
</feature>
<comment type="catalytic activity">
    <reaction evidence="2">
        <text>a 3'-end 2',3'-cyclophospho-ribonucleotide-RNA + H2O = a 3'-end 2'-phospho-ribonucleotide-RNA + H(+)</text>
        <dbReference type="Rhea" id="RHEA:11828"/>
        <dbReference type="Rhea" id="RHEA-COMP:10464"/>
        <dbReference type="Rhea" id="RHEA-COMP:17353"/>
        <dbReference type="ChEBI" id="CHEBI:15377"/>
        <dbReference type="ChEBI" id="CHEBI:15378"/>
        <dbReference type="ChEBI" id="CHEBI:83064"/>
        <dbReference type="ChEBI" id="CHEBI:173113"/>
        <dbReference type="EC" id="3.1.4.58"/>
    </reaction>
</comment>
<dbReference type="PANTHER" id="PTHR35561:SF1">
    <property type="entry name" value="RNA 2',3'-CYCLIC PHOSPHODIESTERASE"/>
    <property type="match status" value="1"/>
</dbReference>
<dbReference type="EMBL" id="MHHZ01000004">
    <property type="protein sequence ID" value="OGY42396.1"/>
    <property type="molecule type" value="Genomic_DNA"/>
</dbReference>
<comment type="similarity">
    <text evidence="2">Belongs to the 2H phosphoesterase superfamily. ThpR family.</text>
</comment>
<feature type="domain" description="Phosphoesterase HXTX" evidence="3">
    <location>
        <begin position="107"/>
        <end position="189"/>
    </location>
</feature>
<evidence type="ECO:0000259" key="3">
    <source>
        <dbReference type="Pfam" id="PF02834"/>
    </source>
</evidence>
<dbReference type="NCBIfam" id="TIGR02258">
    <property type="entry name" value="2_5_ligase"/>
    <property type="match status" value="1"/>
</dbReference>
<keyword evidence="4" id="KW-0436">Ligase</keyword>
<accession>A0A1G1XS09</accession>
<feature type="domain" description="Phosphoesterase HXTX" evidence="3">
    <location>
        <begin position="10"/>
        <end position="95"/>
    </location>
</feature>
<proteinExistence type="inferred from homology"/>
<dbReference type="Proteomes" id="UP000176498">
    <property type="component" value="Unassembled WGS sequence"/>
</dbReference>
<evidence type="ECO:0000313" key="5">
    <source>
        <dbReference type="Proteomes" id="UP000176498"/>
    </source>
</evidence>
<comment type="function">
    <text evidence="2">Hydrolyzes RNA 2',3'-cyclic phosphodiester to an RNA 2'-phosphomonoester.</text>
</comment>
<feature type="active site" description="Proton donor" evidence="2">
    <location>
        <position position="44"/>
    </location>
</feature>
<gene>
    <name evidence="4" type="ORF">A2Y82_04590</name>
</gene>
<dbReference type="HAMAP" id="MF_01940">
    <property type="entry name" value="RNA_CPDase"/>
    <property type="match status" value="1"/>
</dbReference>
<dbReference type="InterPro" id="IPR009097">
    <property type="entry name" value="Cyclic_Pdiesterase"/>
</dbReference>
<evidence type="ECO:0000256" key="1">
    <source>
        <dbReference type="ARBA" id="ARBA00022801"/>
    </source>
</evidence>
<keyword evidence="1 2" id="KW-0378">Hydrolase</keyword>
<dbReference type="GO" id="GO:0016874">
    <property type="term" value="F:ligase activity"/>
    <property type="evidence" value="ECO:0007669"/>
    <property type="project" value="UniProtKB-KW"/>
</dbReference>
<organism evidence="4 5">
    <name type="scientific">Candidatus Buchananbacteria bacterium RBG_13_36_9</name>
    <dbReference type="NCBI Taxonomy" id="1797530"/>
    <lineage>
        <taxon>Bacteria</taxon>
        <taxon>Candidatus Buchananiibacteriota</taxon>
    </lineage>
</organism>
<dbReference type="SUPFAM" id="SSF55144">
    <property type="entry name" value="LigT-like"/>
    <property type="match status" value="1"/>
</dbReference>
<dbReference type="EC" id="3.1.4.58" evidence="2"/>
<evidence type="ECO:0000313" key="4">
    <source>
        <dbReference type="EMBL" id="OGY42396.1"/>
    </source>
</evidence>
<dbReference type="GO" id="GO:0004113">
    <property type="term" value="F:2',3'-cyclic-nucleotide 3'-phosphodiesterase activity"/>
    <property type="evidence" value="ECO:0007669"/>
    <property type="project" value="InterPro"/>
</dbReference>
<dbReference type="Gene3D" id="3.90.1140.10">
    <property type="entry name" value="Cyclic phosphodiesterase"/>
    <property type="match status" value="1"/>
</dbReference>
<reference evidence="4 5" key="1">
    <citation type="journal article" date="2016" name="Nat. Commun.">
        <title>Thousands of microbial genomes shed light on interconnected biogeochemical processes in an aquifer system.</title>
        <authorList>
            <person name="Anantharaman K."/>
            <person name="Brown C.T."/>
            <person name="Hug L.A."/>
            <person name="Sharon I."/>
            <person name="Castelle C.J."/>
            <person name="Probst A.J."/>
            <person name="Thomas B.C."/>
            <person name="Singh A."/>
            <person name="Wilkins M.J."/>
            <person name="Karaoz U."/>
            <person name="Brodie E.L."/>
            <person name="Williams K.H."/>
            <person name="Hubbard S.S."/>
            <person name="Banfield J.F."/>
        </authorList>
    </citation>
    <scope>NUCLEOTIDE SEQUENCE [LARGE SCALE GENOMIC DNA]</scope>
</reference>
<dbReference type="GO" id="GO:0008664">
    <property type="term" value="F:RNA 2',3'-cyclic 3'-phosphodiesterase activity"/>
    <property type="evidence" value="ECO:0007669"/>
    <property type="project" value="UniProtKB-EC"/>
</dbReference>
<evidence type="ECO:0000256" key="2">
    <source>
        <dbReference type="HAMAP-Rule" id="MF_01940"/>
    </source>
</evidence>
<dbReference type="Pfam" id="PF02834">
    <property type="entry name" value="LigT_PEase"/>
    <property type="match status" value="2"/>
</dbReference>
<dbReference type="PANTHER" id="PTHR35561">
    <property type="entry name" value="RNA 2',3'-CYCLIC PHOSPHODIESTERASE"/>
    <property type="match status" value="1"/>
</dbReference>
<dbReference type="InterPro" id="IPR014051">
    <property type="entry name" value="Phosphoesterase_HXTX"/>
</dbReference>